<evidence type="ECO:0000256" key="7">
    <source>
        <dbReference type="ARBA" id="ARBA00023163"/>
    </source>
</evidence>
<evidence type="ECO:0000256" key="4">
    <source>
        <dbReference type="ARBA" id="ARBA00022478"/>
    </source>
</evidence>
<feature type="region of interest" description="Alpha C-terminal domain (alpha-CTD)" evidence="11">
    <location>
        <begin position="255"/>
        <end position="322"/>
    </location>
</feature>
<protein>
    <recommendedName>
        <fullName evidence="3 11">DNA-directed RNA polymerase subunit alpha</fullName>
        <shortName evidence="11">RNAP subunit alpha</shortName>
        <ecNumber evidence="2 11">2.7.7.6</ecNumber>
    </recommendedName>
    <alternativeName>
        <fullName evidence="9 11">RNA polymerase subunit alpha</fullName>
    </alternativeName>
    <alternativeName>
        <fullName evidence="8 11">Transcriptase subunit alpha</fullName>
    </alternativeName>
</protein>
<dbReference type="AlphaFoldDB" id="A0A0G1KD74"/>
<feature type="domain" description="DNA-directed RNA polymerase RpoA/D/Rpb3-type" evidence="12">
    <location>
        <begin position="21"/>
        <end position="229"/>
    </location>
</feature>
<dbReference type="EC" id="2.7.7.6" evidence="2 11"/>
<evidence type="ECO:0000313" key="14">
    <source>
        <dbReference type="Proteomes" id="UP000034595"/>
    </source>
</evidence>
<comment type="domain">
    <text evidence="11">The N-terminal domain is essential for RNAP assembly and basal transcription, whereas the C-terminal domain is involved in interaction with transcriptional regulators and with upstream promoter elements.</text>
</comment>
<dbReference type="PATRIC" id="fig|1618610.3.peg.288"/>
<evidence type="ECO:0000256" key="5">
    <source>
        <dbReference type="ARBA" id="ARBA00022679"/>
    </source>
</evidence>
<evidence type="ECO:0000259" key="12">
    <source>
        <dbReference type="SMART" id="SM00662"/>
    </source>
</evidence>
<comment type="function">
    <text evidence="11">DNA-dependent RNA polymerase catalyzes the transcription of DNA into RNA using the four ribonucleoside triphosphates as substrates.</text>
</comment>
<evidence type="ECO:0000256" key="1">
    <source>
        <dbReference type="ARBA" id="ARBA00007123"/>
    </source>
</evidence>
<name>A0A0G1KD74_9BACT</name>
<dbReference type="InterPro" id="IPR011263">
    <property type="entry name" value="DNA-dir_RNA_pol_RpoA/D/Rpb3"/>
</dbReference>
<feature type="region of interest" description="Alpha N-terminal domain (alpha-NTD)" evidence="11">
    <location>
        <begin position="1"/>
        <end position="233"/>
    </location>
</feature>
<dbReference type="NCBIfam" id="TIGR02027">
    <property type="entry name" value="rpoA"/>
    <property type="match status" value="1"/>
</dbReference>
<evidence type="ECO:0000256" key="2">
    <source>
        <dbReference type="ARBA" id="ARBA00012418"/>
    </source>
</evidence>
<evidence type="ECO:0000256" key="8">
    <source>
        <dbReference type="ARBA" id="ARBA00032524"/>
    </source>
</evidence>
<dbReference type="CDD" id="cd06928">
    <property type="entry name" value="RNAP_alpha_NTD"/>
    <property type="match status" value="1"/>
</dbReference>
<comment type="similarity">
    <text evidence="1 11">Belongs to the RNA polymerase alpha chain family.</text>
</comment>
<dbReference type="GO" id="GO:0003899">
    <property type="term" value="F:DNA-directed RNA polymerase activity"/>
    <property type="evidence" value="ECO:0007669"/>
    <property type="project" value="UniProtKB-UniRule"/>
</dbReference>
<dbReference type="SUPFAM" id="SSF56553">
    <property type="entry name" value="Insert subdomain of RNA polymerase alpha subunit"/>
    <property type="match status" value="1"/>
</dbReference>
<organism evidence="13 14">
    <name type="scientific">Candidatus Azambacteria bacterium GW2011_GWA1_44_9</name>
    <dbReference type="NCBI Taxonomy" id="1618610"/>
    <lineage>
        <taxon>Bacteria</taxon>
        <taxon>Candidatus Azamiibacteriota</taxon>
    </lineage>
</organism>
<evidence type="ECO:0000256" key="10">
    <source>
        <dbReference type="ARBA" id="ARBA00048552"/>
    </source>
</evidence>
<comment type="subunit">
    <text evidence="11">Homodimer. The RNAP catalytic core consists of 2 alpha, 1 beta, 1 beta' and 1 omega subunit. When a sigma factor is associated with the core the holoenzyme is formed, which can initiate transcription.</text>
</comment>
<dbReference type="GO" id="GO:0006351">
    <property type="term" value="P:DNA-templated transcription"/>
    <property type="evidence" value="ECO:0007669"/>
    <property type="project" value="UniProtKB-UniRule"/>
</dbReference>
<dbReference type="FunFam" id="2.170.120.12:FF:000001">
    <property type="entry name" value="DNA-directed RNA polymerase subunit alpha"/>
    <property type="match status" value="1"/>
</dbReference>
<keyword evidence="4 11" id="KW-0240">DNA-directed RNA polymerase</keyword>
<dbReference type="Pfam" id="PF01000">
    <property type="entry name" value="RNA_pol_A_bac"/>
    <property type="match status" value="1"/>
</dbReference>
<evidence type="ECO:0000256" key="9">
    <source>
        <dbReference type="ARBA" id="ARBA00033070"/>
    </source>
</evidence>
<dbReference type="Gene3D" id="2.170.120.12">
    <property type="entry name" value="DNA-directed RNA polymerase, insert domain"/>
    <property type="match status" value="1"/>
</dbReference>
<dbReference type="Pfam" id="PF03118">
    <property type="entry name" value="RNA_pol_A_CTD"/>
    <property type="match status" value="1"/>
</dbReference>
<evidence type="ECO:0000256" key="6">
    <source>
        <dbReference type="ARBA" id="ARBA00022695"/>
    </source>
</evidence>
<dbReference type="Pfam" id="PF01193">
    <property type="entry name" value="RNA_pol_L"/>
    <property type="match status" value="1"/>
</dbReference>
<dbReference type="SUPFAM" id="SSF55257">
    <property type="entry name" value="RBP11-like subunits of RNA polymerase"/>
    <property type="match status" value="1"/>
</dbReference>
<dbReference type="GO" id="GO:0046983">
    <property type="term" value="F:protein dimerization activity"/>
    <property type="evidence" value="ECO:0007669"/>
    <property type="project" value="InterPro"/>
</dbReference>
<sequence length="322" mass="35369">MLDYNIILPSKPKVISEDNVKGTYDIEGLYPGYGHTLGNSLRRIILSSLMGASITTVKIDGVAHEFSTIEGVKEDVIMILLNLKKARFKLSTMETQTATISIKGAKNVTAGDIKVGGQVEVLNPDLHIATLTDKNASFVVEMTIEKGFGYVPKEVHQKEKVDIGTIALDAIFTPIRRVNYEVENMRVGDRTDYNRLKLSIETDGTITPRRALESSIEIMISQLKAVIGFTEAEAEKPSVEEHDEEEQAPKKDAVDNEFLKTRIEHLDLSARTSNALGNANIRTVGGLARKTEEDLLEIDGLGDKGIQEIKRVLAGHGISLKG</sequence>
<accession>A0A0G1KD74</accession>
<dbReference type="InterPro" id="IPR036643">
    <property type="entry name" value="RNApol_insert_sf"/>
</dbReference>
<dbReference type="HAMAP" id="MF_00059">
    <property type="entry name" value="RNApol_bact_RpoA"/>
    <property type="match status" value="1"/>
</dbReference>
<keyword evidence="6 11" id="KW-0548">Nucleotidyltransferase</keyword>
<dbReference type="InterPro" id="IPR036603">
    <property type="entry name" value="RBP11-like"/>
</dbReference>
<comment type="catalytic activity">
    <reaction evidence="10 11">
        <text>RNA(n) + a ribonucleoside 5'-triphosphate = RNA(n+1) + diphosphate</text>
        <dbReference type="Rhea" id="RHEA:21248"/>
        <dbReference type="Rhea" id="RHEA-COMP:14527"/>
        <dbReference type="Rhea" id="RHEA-COMP:17342"/>
        <dbReference type="ChEBI" id="CHEBI:33019"/>
        <dbReference type="ChEBI" id="CHEBI:61557"/>
        <dbReference type="ChEBI" id="CHEBI:140395"/>
        <dbReference type="EC" id="2.7.7.6"/>
    </reaction>
</comment>
<keyword evidence="7 11" id="KW-0804">Transcription</keyword>
<evidence type="ECO:0000256" key="3">
    <source>
        <dbReference type="ARBA" id="ARBA00015972"/>
    </source>
</evidence>
<gene>
    <name evidence="11" type="primary">rpoA</name>
    <name evidence="13" type="ORF">UW78_C0006G0026</name>
</gene>
<dbReference type="NCBIfam" id="NF003513">
    <property type="entry name" value="PRK05182.1-2"/>
    <property type="match status" value="1"/>
</dbReference>
<proteinExistence type="inferred from homology"/>
<evidence type="ECO:0000256" key="11">
    <source>
        <dbReference type="HAMAP-Rule" id="MF_00059"/>
    </source>
</evidence>
<dbReference type="GO" id="GO:0000428">
    <property type="term" value="C:DNA-directed RNA polymerase complex"/>
    <property type="evidence" value="ECO:0007669"/>
    <property type="project" value="UniProtKB-KW"/>
</dbReference>
<dbReference type="EMBL" id="LCJQ01000006">
    <property type="protein sequence ID" value="KKT81661.1"/>
    <property type="molecule type" value="Genomic_DNA"/>
</dbReference>
<dbReference type="GO" id="GO:0005737">
    <property type="term" value="C:cytoplasm"/>
    <property type="evidence" value="ECO:0007669"/>
    <property type="project" value="UniProtKB-ARBA"/>
</dbReference>
<dbReference type="Gene3D" id="1.10.150.20">
    <property type="entry name" value="5' to 3' exonuclease, C-terminal subdomain"/>
    <property type="match status" value="1"/>
</dbReference>
<dbReference type="InterPro" id="IPR011262">
    <property type="entry name" value="DNA-dir_RNA_pol_insert"/>
</dbReference>
<dbReference type="SUPFAM" id="SSF47789">
    <property type="entry name" value="C-terminal domain of RNA polymerase alpha subunit"/>
    <property type="match status" value="1"/>
</dbReference>
<dbReference type="Gene3D" id="3.30.1360.10">
    <property type="entry name" value="RNA polymerase, RBP11-like subunit"/>
    <property type="match status" value="1"/>
</dbReference>
<dbReference type="InterPro" id="IPR011773">
    <property type="entry name" value="DNA-dir_RpoA"/>
</dbReference>
<dbReference type="NCBIfam" id="NF003519">
    <property type="entry name" value="PRK05182.2-5"/>
    <property type="match status" value="1"/>
</dbReference>
<reference evidence="13 14" key="1">
    <citation type="journal article" date="2015" name="Nature">
        <title>rRNA introns, odd ribosomes, and small enigmatic genomes across a large radiation of phyla.</title>
        <authorList>
            <person name="Brown C.T."/>
            <person name="Hug L.A."/>
            <person name="Thomas B.C."/>
            <person name="Sharon I."/>
            <person name="Castelle C.J."/>
            <person name="Singh A."/>
            <person name="Wilkins M.J."/>
            <person name="Williams K.H."/>
            <person name="Banfield J.F."/>
        </authorList>
    </citation>
    <scope>NUCLEOTIDE SEQUENCE [LARGE SCALE GENOMIC DNA]</scope>
</reference>
<dbReference type="Proteomes" id="UP000034595">
    <property type="component" value="Unassembled WGS sequence"/>
</dbReference>
<comment type="caution">
    <text evidence="13">The sequence shown here is derived from an EMBL/GenBank/DDBJ whole genome shotgun (WGS) entry which is preliminary data.</text>
</comment>
<evidence type="ECO:0000313" key="13">
    <source>
        <dbReference type="EMBL" id="KKT81661.1"/>
    </source>
</evidence>
<keyword evidence="5 11" id="KW-0808">Transferase</keyword>
<dbReference type="InterPro" id="IPR011260">
    <property type="entry name" value="RNAP_asu_C"/>
</dbReference>
<dbReference type="SMART" id="SM00662">
    <property type="entry name" value="RPOLD"/>
    <property type="match status" value="1"/>
</dbReference>
<dbReference type="GO" id="GO:0003677">
    <property type="term" value="F:DNA binding"/>
    <property type="evidence" value="ECO:0007669"/>
    <property type="project" value="UniProtKB-UniRule"/>
</dbReference>